<protein>
    <submittedName>
        <fullName evidence="1">Uncharacterized protein</fullName>
    </submittedName>
</protein>
<organism evidence="1 2">
    <name type="scientific">Pleurodeles waltl</name>
    <name type="common">Iberian ribbed newt</name>
    <dbReference type="NCBI Taxonomy" id="8319"/>
    <lineage>
        <taxon>Eukaryota</taxon>
        <taxon>Metazoa</taxon>
        <taxon>Chordata</taxon>
        <taxon>Craniata</taxon>
        <taxon>Vertebrata</taxon>
        <taxon>Euteleostomi</taxon>
        <taxon>Amphibia</taxon>
        <taxon>Batrachia</taxon>
        <taxon>Caudata</taxon>
        <taxon>Salamandroidea</taxon>
        <taxon>Salamandridae</taxon>
        <taxon>Pleurodelinae</taxon>
        <taxon>Pleurodeles</taxon>
    </lineage>
</organism>
<dbReference type="AlphaFoldDB" id="A0AAV7Q8G5"/>
<dbReference type="Proteomes" id="UP001066276">
    <property type="component" value="Chromosome 6"/>
</dbReference>
<proteinExistence type="predicted"/>
<keyword evidence="2" id="KW-1185">Reference proteome</keyword>
<comment type="caution">
    <text evidence="1">The sequence shown here is derived from an EMBL/GenBank/DDBJ whole genome shotgun (WGS) entry which is preliminary data.</text>
</comment>
<reference evidence="1" key="1">
    <citation type="journal article" date="2022" name="bioRxiv">
        <title>Sequencing and chromosome-scale assembly of the giantPleurodeles waltlgenome.</title>
        <authorList>
            <person name="Brown T."/>
            <person name="Elewa A."/>
            <person name="Iarovenko S."/>
            <person name="Subramanian E."/>
            <person name="Araus A.J."/>
            <person name="Petzold A."/>
            <person name="Susuki M."/>
            <person name="Suzuki K.-i.T."/>
            <person name="Hayashi T."/>
            <person name="Toyoda A."/>
            <person name="Oliveira C."/>
            <person name="Osipova E."/>
            <person name="Leigh N.D."/>
            <person name="Simon A."/>
            <person name="Yun M.H."/>
        </authorList>
    </citation>
    <scope>NUCLEOTIDE SEQUENCE</scope>
    <source>
        <strain evidence="1">20211129_DDA</strain>
        <tissue evidence="1">Liver</tissue>
    </source>
</reference>
<evidence type="ECO:0000313" key="2">
    <source>
        <dbReference type="Proteomes" id="UP001066276"/>
    </source>
</evidence>
<accession>A0AAV7Q8G5</accession>
<name>A0AAV7Q8G5_PLEWA</name>
<gene>
    <name evidence="1" type="ORF">NDU88_003066</name>
</gene>
<evidence type="ECO:0000313" key="1">
    <source>
        <dbReference type="EMBL" id="KAJ1136651.1"/>
    </source>
</evidence>
<dbReference type="EMBL" id="JANPWB010000010">
    <property type="protein sequence ID" value="KAJ1136651.1"/>
    <property type="molecule type" value="Genomic_DNA"/>
</dbReference>
<sequence>MELEVVRRMWAGCGPHRPAEVTWWSVGLTEVRGVEASFIGQQESLLGLRPSRPMALRARRLSPGQA</sequence>